<protein>
    <submittedName>
        <fullName evidence="5">Unannotated protein</fullName>
    </submittedName>
</protein>
<evidence type="ECO:0000313" key="5">
    <source>
        <dbReference type="EMBL" id="CAB4805672.1"/>
    </source>
</evidence>
<evidence type="ECO:0000256" key="1">
    <source>
        <dbReference type="ARBA" id="ARBA00004167"/>
    </source>
</evidence>
<dbReference type="EMBL" id="CAFAAV010000018">
    <property type="protein sequence ID" value="CAB4805672.1"/>
    <property type="molecule type" value="Genomic_DNA"/>
</dbReference>
<dbReference type="Pfam" id="PF04228">
    <property type="entry name" value="Zn_peptidase"/>
    <property type="match status" value="1"/>
</dbReference>
<dbReference type="PANTHER" id="PTHR30168:SF0">
    <property type="entry name" value="INNER MEMBRANE PROTEIN"/>
    <property type="match status" value="1"/>
</dbReference>
<evidence type="ECO:0000256" key="4">
    <source>
        <dbReference type="ARBA" id="ARBA00023136"/>
    </source>
</evidence>
<comment type="subcellular location">
    <subcellularLocation>
        <location evidence="1">Membrane</location>
        <topology evidence="1">Single-pass membrane protein</topology>
    </subcellularLocation>
</comment>
<keyword evidence="2" id="KW-0812">Transmembrane</keyword>
<gene>
    <name evidence="5" type="ORF">UFOPK3099_00401</name>
</gene>
<sequence>MSLIVLIALAATACGAADSGVTATRARKGAGGGIITGDTTNGPQKDYPIIDGVVDFGERGPVHPEYDGFLTAAFADIQSFWATAYPDTYSTAWTPLSGGIYAAYPDREAEIPGCGGGTTSSYNDVATRGAFYCPVTDFMAYDDDGLLPSLVDSLGREAVAIVLAHEFGHAVQNRAGEGSQRVVLKEQQADCFAGAWSAHVAAGASDTIRFDDKAVRAGLVAMLSISDPLLSDGTNPLDVQDAHGTGFDRVGAFQDGYEGGVQRCKTFFTEDRLSKLIDIPFDPNDPNAGNLPLVDPNPDPTNGANDIVTVIPAGLDEFWVALTKDNSITFTPPTYSAYSANGPFPTCSGIDAAAWKSNVIYCVGDNTIYWDQDYALRLSSDPHFGDMSVGYLFSGAYGEAIQVVLKSTASGENRALGNDCLTGAWVASILPPATDKKIVLSAGDLDEAVSTMIALSDPSTDTNVVGSAFEKVSAFRKGVLGGLAACQG</sequence>
<dbReference type="AlphaFoldDB" id="A0A6J6Y8D0"/>
<dbReference type="SUPFAM" id="SSF55486">
    <property type="entry name" value="Metalloproteases ('zincins'), catalytic domain"/>
    <property type="match status" value="1"/>
</dbReference>
<name>A0A6J6Y8D0_9ZZZZ</name>
<reference evidence="5" key="1">
    <citation type="submission" date="2020-05" db="EMBL/GenBank/DDBJ databases">
        <authorList>
            <person name="Chiriac C."/>
            <person name="Salcher M."/>
            <person name="Ghai R."/>
            <person name="Kavagutti S V."/>
        </authorList>
    </citation>
    <scope>NUCLEOTIDE SEQUENCE</scope>
</reference>
<organism evidence="5">
    <name type="scientific">freshwater metagenome</name>
    <dbReference type="NCBI Taxonomy" id="449393"/>
    <lineage>
        <taxon>unclassified sequences</taxon>
        <taxon>metagenomes</taxon>
        <taxon>ecological metagenomes</taxon>
    </lineage>
</organism>
<keyword evidence="4" id="KW-0472">Membrane</keyword>
<evidence type="ECO:0000256" key="2">
    <source>
        <dbReference type="ARBA" id="ARBA00022692"/>
    </source>
</evidence>
<evidence type="ECO:0000256" key="3">
    <source>
        <dbReference type="ARBA" id="ARBA00022989"/>
    </source>
</evidence>
<proteinExistence type="predicted"/>
<dbReference type="GO" id="GO:0016020">
    <property type="term" value="C:membrane"/>
    <property type="evidence" value="ECO:0007669"/>
    <property type="project" value="UniProtKB-SubCell"/>
</dbReference>
<dbReference type="PANTHER" id="PTHR30168">
    <property type="entry name" value="PUTATIVE MEMBRANE PROTEIN YPFJ"/>
    <property type="match status" value="1"/>
</dbReference>
<accession>A0A6J6Y8D0</accession>
<dbReference type="InterPro" id="IPR007343">
    <property type="entry name" value="Uncharacterised_pept_Zn_put"/>
</dbReference>
<keyword evidence="3" id="KW-1133">Transmembrane helix</keyword>